<evidence type="ECO:0000256" key="2">
    <source>
        <dbReference type="ARBA" id="ARBA00022723"/>
    </source>
</evidence>
<sequence>MALRRRKLERGEGWHSLAKERRQQLLATGYPRHCPLLGRALPASPARSCSATAQAKAVARLKEELPCPICLDICKGPKAVGCSHSFCRDCLKQLLRAQQSPARCPLCHSPVGELHPHFHLHSIVQRVMEAPAHQEEEKQEGQGKEKVVHPQWRLRTALVEPCHGQLLAERRCPQHSKLLECFCENDCECLCVLCSVISHKNHKIISLEEAFKAAQMEHLLFCATGKGKADRAGHGPSDLEPPAQRP</sequence>
<organism evidence="8 9">
    <name type="scientific">Chloebia gouldiae</name>
    <name type="common">Gouldian finch</name>
    <name type="synonym">Erythrura gouldiae</name>
    <dbReference type="NCBI Taxonomy" id="44316"/>
    <lineage>
        <taxon>Eukaryota</taxon>
        <taxon>Metazoa</taxon>
        <taxon>Chordata</taxon>
        <taxon>Craniata</taxon>
        <taxon>Vertebrata</taxon>
        <taxon>Euteleostomi</taxon>
        <taxon>Archelosauria</taxon>
        <taxon>Archosauria</taxon>
        <taxon>Dinosauria</taxon>
        <taxon>Saurischia</taxon>
        <taxon>Theropoda</taxon>
        <taxon>Coelurosauria</taxon>
        <taxon>Aves</taxon>
        <taxon>Neognathae</taxon>
        <taxon>Neoaves</taxon>
        <taxon>Telluraves</taxon>
        <taxon>Australaves</taxon>
        <taxon>Passeriformes</taxon>
        <taxon>Passeroidea</taxon>
        <taxon>Passeridae</taxon>
        <taxon>Chloebia</taxon>
    </lineage>
</organism>
<keyword evidence="3 5" id="KW-0863">Zinc-finger</keyword>
<dbReference type="InterPro" id="IPR013083">
    <property type="entry name" value="Znf_RING/FYVE/PHD"/>
</dbReference>
<dbReference type="Proteomes" id="UP000276834">
    <property type="component" value="Unassembled WGS sequence"/>
</dbReference>
<dbReference type="PANTHER" id="PTHR24103">
    <property type="entry name" value="E3 UBIQUITIN-PROTEIN LIGASE TRIM"/>
    <property type="match status" value="1"/>
</dbReference>
<dbReference type="InterPro" id="IPR001841">
    <property type="entry name" value="Znf_RING"/>
</dbReference>
<name>A0A3L8SL06_CHLGU</name>
<evidence type="ECO:0008006" key="10">
    <source>
        <dbReference type="Google" id="ProtNLM"/>
    </source>
</evidence>
<dbReference type="SUPFAM" id="SSF57845">
    <property type="entry name" value="B-box zinc-binding domain"/>
    <property type="match status" value="1"/>
</dbReference>
<dbReference type="SMART" id="SM00336">
    <property type="entry name" value="BBOX"/>
    <property type="match status" value="1"/>
</dbReference>
<keyword evidence="2" id="KW-0479">Metal-binding</keyword>
<evidence type="ECO:0000313" key="8">
    <source>
        <dbReference type="EMBL" id="RLW03047.1"/>
    </source>
</evidence>
<dbReference type="GO" id="GO:0008270">
    <property type="term" value="F:zinc ion binding"/>
    <property type="evidence" value="ECO:0007669"/>
    <property type="project" value="UniProtKB-KW"/>
</dbReference>
<proteinExistence type="inferred from homology"/>
<feature type="domain" description="B box-type" evidence="7">
    <location>
        <begin position="167"/>
        <end position="207"/>
    </location>
</feature>
<gene>
    <name evidence="8" type="ORF">DV515_00006720</name>
</gene>
<evidence type="ECO:0000256" key="5">
    <source>
        <dbReference type="PROSITE-ProRule" id="PRU00024"/>
    </source>
</evidence>
<evidence type="ECO:0000256" key="4">
    <source>
        <dbReference type="ARBA" id="ARBA00022833"/>
    </source>
</evidence>
<dbReference type="PROSITE" id="PS50089">
    <property type="entry name" value="ZF_RING_2"/>
    <property type="match status" value="1"/>
</dbReference>
<dbReference type="InterPro" id="IPR018957">
    <property type="entry name" value="Znf_C3HC4_RING-type"/>
</dbReference>
<dbReference type="AlphaFoldDB" id="A0A3L8SL06"/>
<dbReference type="InterPro" id="IPR050143">
    <property type="entry name" value="TRIM/RBCC"/>
</dbReference>
<dbReference type="InterPro" id="IPR000315">
    <property type="entry name" value="Znf_B-box"/>
</dbReference>
<keyword evidence="9" id="KW-1185">Reference proteome</keyword>
<evidence type="ECO:0000259" key="7">
    <source>
        <dbReference type="PROSITE" id="PS50119"/>
    </source>
</evidence>
<comment type="similarity">
    <text evidence="1">Belongs to the TRIM/RBCC family.</text>
</comment>
<evidence type="ECO:0000256" key="1">
    <source>
        <dbReference type="ARBA" id="ARBA00008518"/>
    </source>
</evidence>
<dbReference type="SMART" id="SM00184">
    <property type="entry name" value="RING"/>
    <property type="match status" value="1"/>
</dbReference>
<dbReference type="Gene3D" id="3.30.160.60">
    <property type="entry name" value="Classic Zinc Finger"/>
    <property type="match status" value="1"/>
</dbReference>
<dbReference type="Gene3D" id="3.30.40.10">
    <property type="entry name" value="Zinc/RING finger domain, C3HC4 (zinc finger)"/>
    <property type="match status" value="1"/>
</dbReference>
<feature type="domain" description="RING-type" evidence="6">
    <location>
        <begin position="67"/>
        <end position="108"/>
    </location>
</feature>
<keyword evidence="4" id="KW-0862">Zinc</keyword>
<evidence type="ECO:0000313" key="9">
    <source>
        <dbReference type="Proteomes" id="UP000276834"/>
    </source>
</evidence>
<dbReference type="CDD" id="cd19769">
    <property type="entry name" value="Bbox2_TRIM16-like"/>
    <property type="match status" value="1"/>
</dbReference>
<evidence type="ECO:0000256" key="3">
    <source>
        <dbReference type="ARBA" id="ARBA00022771"/>
    </source>
</evidence>
<reference evidence="8 9" key="1">
    <citation type="journal article" date="2018" name="Proc. R. Soc. B">
        <title>A non-coding region near Follistatin controls head colour polymorphism in the Gouldian finch.</title>
        <authorList>
            <person name="Toomey M.B."/>
            <person name="Marques C.I."/>
            <person name="Andrade P."/>
            <person name="Araujo P.M."/>
            <person name="Sabatino S."/>
            <person name="Gazda M.A."/>
            <person name="Afonso S."/>
            <person name="Lopes R.J."/>
            <person name="Corbo J.C."/>
            <person name="Carneiro M."/>
        </authorList>
    </citation>
    <scope>NUCLEOTIDE SEQUENCE [LARGE SCALE GENOMIC DNA]</scope>
    <source>
        <strain evidence="8">Red01</strain>
        <tissue evidence="8">Muscle</tissue>
    </source>
</reference>
<dbReference type="PROSITE" id="PS00518">
    <property type="entry name" value="ZF_RING_1"/>
    <property type="match status" value="1"/>
</dbReference>
<dbReference type="STRING" id="44316.ENSEGOP00005006922"/>
<dbReference type="PROSITE" id="PS50119">
    <property type="entry name" value="ZF_BBOX"/>
    <property type="match status" value="1"/>
</dbReference>
<dbReference type="EMBL" id="QUSF01000017">
    <property type="protein sequence ID" value="RLW03047.1"/>
    <property type="molecule type" value="Genomic_DNA"/>
</dbReference>
<dbReference type="SUPFAM" id="SSF57850">
    <property type="entry name" value="RING/U-box"/>
    <property type="match status" value="1"/>
</dbReference>
<dbReference type="OrthoDB" id="9049620at2759"/>
<dbReference type="InterPro" id="IPR017907">
    <property type="entry name" value="Znf_RING_CS"/>
</dbReference>
<dbReference type="Pfam" id="PF00643">
    <property type="entry name" value="zf-B_box"/>
    <property type="match status" value="1"/>
</dbReference>
<accession>A0A3L8SL06</accession>
<protein>
    <recommendedName>
        <fullName evidence="10">RING-type domain-containing protein</fullName>
    </recommendedName>
</protein>
<dbReference type="Pfam" id="PF00097">
    <property type="entry name" value="zf-C3HC4"/>
    <property type="match status" value="1"/>
</dbReference>
<comment type="caution">
    <text evidence="8">The sequence shown here is derived from an EMBL/GenBank/DDBJ whole genome shotgun (WGS) entry which is preliminary data.</text>
</comment>
<evidence type="ECO:0000259" key="6">
    <source>
        <dbReference type="PROSITE" id="PS50089"/>
    </source>
</evidence>